<dbReference type="RefSeq" id="XP_002843854.1">
    <property type="nucleotide sequence ID" value="XM_002843808.1"/>
</dbReference>
<dbReference type="Proteomes" id="UP000002035">
    <property type="component" value="Unassembled WGS sequence"/>
</dbReference>
<protein>
    <recommendedName>
        <fullName evidence="1">N-acetyltransferase domain-containing protein</fullName>
    </recommendedName>
</protein>
<dbReference type="InterPro" id="IPR052523">
    <property type="entry name" value="Trichothecene_AcTrans"/>
</dbReference>
<dbReference type="PANTHER" id="PTHR42791:SF2">
    <property type="entry name" value="N-ACETYLTRANSFERASE DOMAIN-CONTAINING PROTEIN"/>
    <property type="match status" value="1"/>
</dbReference>
<evidence type="ECO:0000313" key="3">
    <source>
        <dbReference type="Proteomes" id="UP000002035"/>
    </source>
</evidence>
<dbReference type="VEuPathDB" id="FungiDB:MCYG_07637"/>
<dbReference type="InterPro" id="IPR000182">
    <property type="entry name" value="GNAT_dom"/>
</dbReference>
<dbReference type="PANTHER" id="PTHR42791">
    <property type="entry name" value="GNAT FAMILY ACETYLTRANSFERASE"/>
    <property type="match status" value="1"/>
</dbReference>
<dbReference type="Pfam" id="PF13508">
    <property type="entry name" value="Acetyltransf_7"/>
    <property type="match status" value="1"/>
</dbReference>
<dbReference type="InterPro" id="IPR016181">
    <property type="entry name" value="Acyl_CoA_acyltransferase"/>
</dbReference>
<dbReference type="PROSITE" id="PS51186">
    <property type="entry name" value="GNAT"/>
    <property type="match status" value="1"/>
</dbReference>
<gene>
    <name evidence="2" type="ORF">MCYG_07637</name>
</gene>
<reference evidence="3" key="1">
    <citation type="journal article" date="2012" name="MBio">
        <title>Comparative genome analysis of Trichophyton rubrum and related dermatophytes reveals candidate genes involved in infection.</title>
        <authorList>
            <person name="Martinez D.A."/>
            <person name="Oliver B.G."/>
            <person name="Graeser Y."/>
            <person name="Goldberg J.M."/>
            <person name="Li W."/>
            <person name="Martinez-Rossi N.M."/>
            <person name="Monod M."/>
            <person name="Shelest E."/>
            <person name="Barton R.C."/>
            <person name="Birch E."/>
            <person name="Brakhage A.A."/>
            <person name="Chen Z."/>
            <person name="Gurr S.J."/>
            <person name="Heiman D."/>
            <person name="Heitman J."/>
            <person name="Kosti I."/>
            <person name="Rossi A."/>
            <person name="Saif S."/>
            <person name="Samalova M."/>
            <person name="Saunders C.W."/>
            <person name="Shea T."/>
            <person name="Summerbell R.C."/>
            <person name="Xu J."/>
            <person name="Young S."/>
            <person name="Zeng Q."/>
            <person name="Birren B.W."/>
            <person name="Cuomo C.A."/>
            <person name="White T.C."/>
        </authorList>
    </citation>
    <scope>NUCLEOTIDE SEQUENCE [LARGE SCALE GENOMIC DNA]</scope>
    <source>
        <strain evidence="3">ATCC MYA-4605 / CBS 113480</strain>
    </source>
</reference>
<keyword evidence="3" id="KW-1185">Reference proteome</keyword>
<name>C5FWX8_ARTOC</name>
<accession>C5FWX8</accession>
<sequence>MTQHTILPCTPDDTMEMAALERAAYGVEPLSNLMFGEPSSSSLDARAERFAQLMAHPTSRWFKVVVDGKMAGVAFWQFRTNTDWISELDGPEKGEEYLDQGTKGLPESGCDARRVFFNWLYGVRKRRMAGKSHVLLNLLAVLPDYQRRGIGGTLLRYGLEEAQKLGVPTWLEASSEGFPLYRSHGFEVVEPFTMRLADYGGREEDGENKMWGMIKMP</sequence>
<dbReference type="eggNOG" id="ENOG502SQRM">
    <property type="taxonomic scope" value="Eukaryota"/>
</dbReference>
<dbReference type="Gene3D" id="3.40.630.30">
    <property type="match status" value="1"/>
</dbReference>
<dbReference type="CDD" id="cd04301">
    <property type="entry name" value="NAT_SF"/>
    <property type="match status" value="1"/>
</dbReference>
<dbReference type="GeneID" id="9230823"/>
<evidence type="ECO:0000259" key="1">
    <source>
        <dbReference type="PROSITE" id="PS51186"/>
    </source>
</evidence>
<dbReference type="EMBL" id="DS995707">
    <property type="protein sequence ID" value="EEQ34818.1"/>
    <property type="molecule type" value="Genomic_DNA"/>
</dbReference>
<dbReference type="OrthoDB" id="2115692at2759"/>
<dbReference type="GO" id="GO:0016747">
    <property type="term" value="F:acyltransferase activity, transferring groups other than amino-acyl groups"/>
    <property type="evidence" value="ECO:0007669"/>
    <property type="project" value="InterPro"/>
</dbReference>
<dbReference type="OMA" id="FNWLYGV"/>
<dbReference type="STRING" id="554155.C5FWX8"/>
<evidence type="ECO:0000313" key="2">
    <source>
        <dbReference type="EMBL" id="EEQ34818.1"/>
    </source>
</evidence>
<dbReference type="HOGENOM" id="CLU_060131_6_5_1"/>
<dbReference type="AlphaFoldDB" id="C5FWX8"/>
<organism evidence="2 3">
    <name type="scientific">Arthroderma otae (strain ATCC MYA-4605 / CBS 113480)</name>
    <name type="common">Microsporum canis</name>
    <dbReference type="NCBI Taxonomy" id="554155"/>
    <lineage>
        <taxon>Eukaryota</taxon>
        <taxon>Fungi</taxon>
        <taxon>Dikarya</taxon>
        <taxon>Ascomycota</taxon>
        <taxon>Pezizomycotina</taxon>
        <taxon>Eurotiomycetes</taxon>
        <taxon>Eurotiomycetidae</taxon>
        <taxon>Onygenales</taxon>
        <taxon>Arthrodermataceae</taxon>
        <taxon>Microsporum</taxon>
    </lineage>
</organism>
<proteinExistence type="predicted"/>
<dbReference type="SUPFAM" id="SSF55729">
    <property type="entry name" value="Acyl-CoA N-acyltransferases (Nat)"/>
    <property type="match status" value="1"/>
</dbReference>
<feature type="domain" description="N-acetyltransferase" evidence="1">
    <location>
        <begin position="4"/>
        <end position="217"/>
    </location>
</feature>